<gene>
    <name evidence="1" type="ORF">LCGC14_0393340</name>
</gene>
<accession>A0A0F9TGU2</accession>
<organism evidence="1">
    <name type="scientific">marine sediment metagenome</name>
    <dbReference type="NCBI Taxonomy" id="412755"/>
    <lineage>
        <taxon>unclassified sequences</taxon>
        <taxon>metagenomes</taxon>
        <taxon>ecological metagenomes</taxon>
    </lineage>
</organism>
<dbReference type="AlphaFoldDB" id="A0A0F9TGU2"/>
<comment type="caution">
    <text evidence="1">The sequence shown here is derived from an EMBL/GenBank/DDBJ whole genome shotgun (WGS) entry which is preliminary data.</text>
</comment>
<name>A0A0F9TGU2_9ZZZZ</name>
<evidence type="ECO:0000313" key="1">
    <source>
        <dbReference type="EMBL" id="KKN74122.1"/>
    </source>
</evidence>
<reference evidence="1" key="1">
    <citation type="journal article" date="2015" name="Nature">
        <title>Complex archaea that bridge the gap between prokaryotes and eukaryotes.</title>
        <authorList>
            <person name="Spang A."/>
            <person name="Saw J.H."/>
            <person name="Jorgensen S.L."/>
            <person name="Zaremba-Niedzwiedzka K."/>
            <person name="Martijn J."/>
            <person name="Lind A.E."/>
            <person name="van Eijk R."/>
            <person name="Schleper C."/>
            <person name="Guy L."/>
            <person name="Ettema T.J."/>
        </authorList>
    </citation>
    <scope>NUCLEOTIDE SEQUENCE</scope>
</reference>
<sequence>MRSTWNSVFFILSCAASGAWASEPTRIEIDPLSLYARTVYPESVTTIGGAARYLLEPTGYTLAIEHPAPADARTIGNRAIPPIAKLHRTMPIIDALQILIGTEKWIVVDRHNKLISFSEKRS</sequence>
<dbReference type="EMBL" id="LAZR01000331">
    <property type="protein sequence ID" value="KKN74122.1"/>
    <property type="molecule type" value="Genomic_DNA"/>
</dbReference>
<proteinExistence type="predicted"/>
<protein>
    <submittedName>
        <fullName evidence="1">Uncharacterized protein</fullName>
    </submittedName>
</protein>